<sequence>MNNDIIIYNKSTDERVKYNNNSNVKNEIRRNLKSIDYQNASKKILFSELKTNDLTFFDVENILIYNIGTSYFKNLARDGLVFYHNESSIDDRNYNYTYKLVSKADTDCLFERNRLINFDISLDKLTTKTHPLEFMKKTKIHPEDNYNSESISKIGIDLVLKFKKENNKNLTSYIKKIIDGITLSLHCFGDISEDLLRSMRNKYNDICREDFKFEKYKIFGCKENLIFLYRNSIKVNPDDNKVKLFRITRKIDNKINSEVKIKGSIYKL</sequence>
<dbReference type="EMBL" id="QGGI01000003">
    <property type="protein sequence ID" value="PWJ95851.1"/>
    <property type="molecule type" value="Genomic_DNA"/>
</dbReference>
<proteinExistence type="predicted"/>
<comment type="caution">
    <text evidence="1">The sequence shown here is derived from an EMBL/GenBank/DDBJ whole genome shotgun (WGS) entry which is preliminary data.</text>
</comment>
<protein>
    <submittedName>
        <fullName evidence="1">Uncharacterized protein</fullName>
    </submittedName>
</protein>
<reference evidence="1 2" key="1">
    <citation type="submission" date="2018-05" db="EMBL/GenBank/DDBJ databases">
        <title>Genomic Encyclopedia of Type Strains, Phase IV (KMG-IV): sequencing the most valuable type-strain genomes for metagenomic binning, comparative biology and taxonomic classification.</title>
        <authorList>
            <person name="Goeker M."/>
        </authorList>
    </citation>
    <scope>NUCLEOTIDE SEQUENCE [LARGE SCALE GENOMIC DNA]</scope>
    <source>
        <strain evidence="1 2">DSM 24906</strain>
    </source>
</reference>
<accession>A0AA45C805</accession>
<keyword evidence="2" id="KW-1185">Reference proteome</keyword>
<gene>
    <name evidence="1" type="ORF">C7380_10328</name>
</gene>
<organism evidence="1 2">
    <name type="scientific">Oceanotoga teriensis</name>
    <dbReference type="NCBI Taxonomy" id="515440"/>
    <lineage>
        <taxon>Bacteria</taxon>
        <taxon>Thermotogati</taxon>
        <taxon>Thermotogota</taxon>
        <taxon>Thermotogae</taxon>
        <taxon>Petrotogales</taxon>
        <taxon>Petrotogaceae</taxon>
        <taxon>Oceanotoga</taxon>
    </lineage>
</organism>
<evidence type="ECO:0000313" key="2">
    <source>
        <dbReference type="Proteomes" id="UP000245921"/>
    </source>
</evidence>
<dbReference type="AlphaFoldDB" id="A0AA45C805"/>
<dbReference type="RefSeq" id="WP_109603971.1">
    <property type="nucleotide sequence ID" value="NZ_QGGI01000003.1"/>
</dbReference>
<name>A0AA45C805_9BACT</name>
<dbReference type="Proteomes" id="UP000245921">
    <property type="component" value="Unassembled WGS sequence"/>
</dbReference>
<evidence type="ECO:0000313" key="1">
    <source>
        <dbReference type="EMBL" id="PWJ95851.1"/>
    </source>
</evidence>